<gene>
    <name evidence="1" type="ORF">SDC9_76663</name>
</gene>
<reference evidence="1" key="1">
    <citation type="submission" date="2019-08" db="EMBL/GenBank/DDBJ databases">
        <authorList>
            <person name="Kucharzyk K."/>
            <person name="Murdoch R.W."/>
            <person name="Higgins S."/>
            <person name="Loffler F."/>
        </authorList>
    </citation>
    <scope>NUCLEOTIDE SEQUENCE</scope>
</reference>
<proteinExistence type="predicted"/>
<dbReference type="AlphaFoldDB" id="A0A644YP85"/>
<dbReference type="EMBL" id="VSSQ01005702">
    <property type="protein sequence ID" value="MPM30119.1"/>
    <property type="molecule type" value="Genomic_DNA"/>
</dbReference>
<sequence>MPDYKEMYLKMFRASEEAVNILITAQQECEEMYISQPEPELKVVPLSSENKKSEDEE</sequence>
<organism evidence="1">
    <name type="scientific">bioreactor metagenome</name>
    <dbReference type="NCBI Taxonomy" id="1076179"/>
    <lineage>
        <taxon>unclassified sequences</taxon>
        <taxon>metagenomes</taxon>
        <taxon>ecological metagenomes</taxon>
    </lineage>
</organism>
<comment type="caution">
    <text evidence="1">The sequence shown here is derived from an EMBL/GenBank/DDBJ whole genome shotgun (WGS) entry which is preliminary data.</text>
</comment>
<accession>A0A644YP85</accession>
<protein>
    <submittedName>
        <fullName evidence="1">Uncharacterized protein</fullName>
    </submittedName>
</protein>
<evidence type="ECO:0000313" key="1">
    <source>
        <dbReference type="EMBL" id="MPM30119.1"/>
    </source>
</evidence>
<name>A0A644YP85_9ZZZZ</name>